<dbReference type="GeneID" id="71764048"/>
<sequence length="110" mass="12162">MANHRPPAEFDMNTPEKAARAGNELVDEIEQIAERYPDAEIARDEANGDMDAFFGAAADLDGESPNQAEIERVQWAHNALELWIDHVASTGMIATDEVQTVLARVNIDTR</sequence>
<dbReference type="Proteomes" id="UP001500962">
    <property type="component" value="Unassembled WGS sequence"/>
</dbReference>
<dbReference type="Proteomes" id="UP000830542">
    <property type="component" value="Plasmid unnamed4"/>
</dbReference>
<keyword evidence="3" id="KW-1185">Reference proteome</keyword>
<gene>
    <name evidence="1" type="ORF">GCM10008985_21830</name>
    <name evidence="2" type="ORF">MUK72_19330</name>
</gene>
<dbReference type="EMBL" id="BAAADN010000031">
    <property type="protein sequence ID" value="GAA0464599.1"/>
    <property type="molecule type" value="Genomic_DNA"/>
</dbReference>
<reference evidence="1" key="3">
    <citation type="submission" date="2023-12" db="EMBL/GenBank/DDBJ databases">
        <authorList>
            <person name="Sun Q."/>
            <person name="Inoue M."/>
        </authorList>
    </citation>
    <scope>NUCLEOTIDE SEQUENCE</scope>
    <source>
        <strain evidence="1">JCM 12289</strain>
    </source>
</reference>
<reference evidence="2" key="2">
    <citation type="submission" date="2022-04" db="EMBL/GenBank/DDBJ databases">
        <title>Sequencing and genomic assembly of Halococcus dombrowskii.</title>
        <authorList>
            <person name="Lim S.W."/>
            <person name="MacLea K.S."/>
        </authorList>
    </citation>
    <scope>NUCLEOTIDE SEQUENCE</scope>
    <source>
        <strain evidence="2">H4</strain>
        <plasmid evidence="2">unnamed4</plasmid>
    </source>
</reference>
<evidence type="ECO:0000313" key="2">
    <source>
        <dbReference type="EMBL" id="UOO97304.1"/>
    </source>
</evidence>
<dbReference type="RefSeq" id="WP_244706837.1">
    <property type="nucleotide sequence ID" value="NZ_BAAADN010000031.1"/>
</dbReference>
<geneLocation type="plasmid" evidence="2 3">
    <name>unnamed4</name>
</geneLocation>
<organism evidence="1 4">
    <name type="scientific">Halococcus dombrowskii</name>
    <dbReference type="NCBI Taxonomy" id="179637"/>
    <lineage>
        <taxon>Archaea</taxon>
        <taxon>Methanobacteriati</taxon>
        <taxon>Methanobacteriota</taxon>
        <taxon>Stenosarchaea group</taxon>
        <taxon>Halobacteria</taxon>
        <taxon>Halobacteriales</taxon>
        <taxon>Halococcaceae</taxon>
        <taxon>Halococcus</taxon>
    </lineage>
</organism>
<protein>
    <submittedName>
        <fullName evidence="1">Uncharacterized protein</fullName>
    </submittedName>
</protein>
<evidence type="ECO:0000313" key="1">
    <source>
        <dbReference type="EMBL" id="GAA0464599.1"/>
    </source>
</evidence>
<accession>A0AAV3SGI6</accession>
<evidence type="ECO:0000313" key="3">
    <source>
        <dbReference type="Proteomes" id="UP000830542"/>
    </source>
</evidence>
<reference evidence="1" key="1">
    <citation type="journal article" date="2014" name="Int. J. Syst. Evol. Microbiol.">
        <title>Complete genome sequence of Corynebacterium casei LMG S-19264T (=DSM 44701T), isolated from a smear-ripened cheese.</title>
        <authorList>
            <consortium name="US DOE Joint Genome Institute (JGI-PGF)"/>
            <person name="Walter F."/>
            <person name="Albersmeier A."/>
            <person name="Kalinowski J."/>
            <person name="Ruckert C."/>
        </authorList>
    </citation>
    <scope>NUCLEOTIDE SEQUENCE</scope>
    <source>
        <strain evidence="1">JCM 12289</strain>
    </source>
</reference>
<proteinExistence type="predicted"/>
<dbReference type="EMBL" id="CP095009">
    <property type="protein sequence ID" value="UOO97304.1"/>
    <property type="molecule type" value="Genomic_DNA"/>
</dbReference>
<dbReference type="KEGG" id="hdo:MUK72_19330"/>
<evidence type="ECO:0000313" key="4">
    <source>
        <dbReference type="Proteomes" id="UP001500962"/>
    </source>
</evidence>
<name>A0AAV3SGI6_HALDO</name>
<dbReference type="AlphaFoldDB" id="A0AAV3SGI6"/>
<keyword evidence="2" id="KW-0614">Plasmid</keyword>